<feature type="domain" description="GTPase-associated system helical" evidence="2">
    <location>
        <begin position="6"/>
        <end position="412"/>
    </location>
</feature>
<feature type="region of interest" description="Disordered" evidence="1">
    <location>
        <begin position="185"/>
        <end position="207"/>
    </location>
</feature>
<dbReference type="Pfam" id="PF19994">
    <property type="entry name" value="GASH"/>
    <property type="match status" value="1"/>
</dbReference>
<evidence type="ECO:0000313" key="3">
    <source>
        <dbReference type="EMBL" id="QSX94605.1"/>
    </source>
</evidence>
<organism evidence="3 4">
    <name type="scientific">Janthinobacterium lividum</name>
    <dbReference type="NCBI Taxonomy" id="29581"/>
    <lineage>
        <taxon>Bacteria</taxon>
        <taxon>Pseudomonadati</taxon>
        <taxon>Pseudomonadota</taxon>
        <taxon>Betaproteobacteria</taxon>
        <taxon>Burkholderiales</taxon>
        <taxon>Oxalobacteraceae</taxon>
        <taxon>Janthinobacterium</taxon>
    </lineage>
</organism>
<feature type="compositionally biased region" description="Polar residues" evidence="1">
    <location>
        <begin position="187"/>
        <end position="207"/>
    </location>
</feature>
<evidence type="ECO:0000259" key="2">
    <source>
        <dbReference type="Pfam" id="PF19994"/>
    </source>
</evidence>
<accession>A0AAJ4MPD7</accession>
<dbReference type="InterPro" id="IPR045523">
    <property type="entry name" value="GASH"/>
</dbReference>
<protein>
    <recommendedName>
        <fullName evidence="2">GTPase-associated system helical domain-containing protein</fullName>
    </recommendedName>
</protein>
<sequence length="428" mass="47077">MQTSVLQDFLTLRLLNIGAEDSRLEKLFDAANELAQQYARNPKAAVASLLAAWDPVAAPHQSLLDIGELLQKHWPTFRAAFQDEPLTLYRAIILEAVMGAMEQQGTLAVAVDLIGTNVLPHLNVGLEEKILSKILDQAGKIKSERVARLWPTNSPSAPSPALKAPTIPVLKATEPTAWYKEVAASAGPNQRDGNSLPNPNPHWSNQQQNWSYDFADRMAPILADVHDKAANAALKASAQAFKALGESVVAKLNEFVRSEQARSNQLNISNNLLWWRQALYSKTAATPYRQLKLPLVALHTAFDVADLLPEVYPPAVESLVTEAVLAVAGSKNEEHISTKDLLEALMKFPEVLGNEWLQEQRMDSGTRSLFIQALANSSLSGRAELSQMSVAPEMSMTLAEWSIWLLREVKVLDALARPDEITETTEEA</sequence>
<dbReference type="Proteomes" id="UP000662821">
    <property type="component" value="Chromosome"/>
</dbReference>
<evidence type="ECO:0000256" key="1">
    <source>
        <dbReference type="SAM" id="MobiDB-lite"/>
    </source>
</evidence>
<dbReference type="RefSeq" id="WP_151096102.1">
    <property type="nucleotide sequence ID" value="NZ_CP071520.1"/>
</dbReference>
<dbReference type="AlphaFoldDB" id="A0AAJ4MPD7"/>
<reference evidence="3 4" key="1">
    <citation type="submission" date="2021-03" db="EMBL/GenBank/DDBJ databases">
        <title>Draft genome sequence of Janthinobacterium sp. strain PLB02 isolated from infected primmorphs (Lubomirskia baicalensis).</title>
        <authorList>
            <person name="Chernogor L.I."/>
            <person name="Belikov S.I."/>
            <person name="Petrushin I.S."/>
        </authorList>
    </citation>
    <scope>NUCLEOTIDE SEQUENCE [LARGE SCALE GENOMIC DNA]</scope>
    <source>
        <strain evidence="3 4">PLB02</strain>
    </source>
</reference>
<gene>
    <name evidence="3" type="ORF">J3P46_17965</name>
</gene>
<proteinExistence type="predicted"/>
<evidence type="ECO:0000313" key="4">
    <source>
        <dbReference type="Proteomes" id="UP000662821"/>
    </source>
</evidence>
<dbReference type="EMBL" id="CP071520">
    <property type="protein sequence ID" value="QSX94605.1"/>
    <property type="molecule type" value="Genomic_DNA"/>
</dbReference>
<name>A0AAJ4MPD7_9BURK</name>